<feature type="transmembrane region" description="Helical" evidence="1">
    <location>
        <begin position="7"/>
        <end position="25"/>
    </location>
</feature>
<gene>
    <name evidence="3" type="ORF">CUJ83_07710</name>
</gene>
<accession>A0AAP2W646</accession>
<dbReference type="Pfam" id="PF07760">
    <property type="entry name" value="DUF1616"/>
    <property type="match status" value="1"/>
</dbReference>
<feature type="transmembrane region" description="Helical" evidence="1">
    <location>
        <begin position="147"/>
        <end position="168"/>
    </location>
</feature>
<feature type="domain" description="DUF1616" evidence="2">
    <location>
        <begin position="8"/>
        <end position="284"/>
    </location>
</feature>
<evidence type="ECO:0000256" key="1">
    <source>
        <dbReference type="SAM" id="Phobius"/>
    </source>
</evidence>
<comment type="caution">
    <text evidence="3">The sequence shown here is derived from an EMBL/GenBank/DDBJ whole genome shotgun (WGS) entry which is preliminary data.</text>
</comment>
<name>A0AAP2W646_9EURY</name>
<dbReference type="RefSeq" id="WP_369423949.1">
    <property type="nucleotide sequence ID" value="NZ_PGCK01000005.1"/>
</dbReference>
<keyword evidence="4" id="KW-1185">Reference proteome</keyword>
<keyword evidence="1" id="KW-1133">Transmembrane helix</keyword>
<feature type="transmembrane region" description="Helical" evidence="1">
    <location>
        <begin position="90"/>
        <end position="108"/>
    </location>
</feature>
<dbReference type="AlphaFoldDB" id="A0AAP2W646"/>
<sequence length="291" mass="32824">MAHDLKLILGFTILTLAFIYIPFLNETIIRSALGLVMVLFIPGYSLIAALFPNKKDIDGIERAALSFGLSIAVVPLIGLGLNFTPWGIRLDPITVCLTVFTIICVLIANKRRHALPPDERFSVDFNKAFVELRSEIFPKSEGRLDRILTVILIISILVSVSMVVYVIAVPKQGEKFTEFYILGPSGKAENYPTKFVLGDSKSVIVGIVNHEYRDMTYDLVLKLNDSIRSGMIYQDKITVAHNQTWENVIDIKPDYVGTNMKLEFLLYADGNMTEPYRDLHLWINVSEPLKR</sequence>
<reference evidence="3 4" key="1">
    <citation type="submission" date="2017-11" db="EMBL/GenBank/DDBJ databases">
        <title>Isolation and Characterization of Family Methanocellaceae Species from Potential Methane Hydrate Area Offshore Southwestern Taiwan.</title>
        <authorList>
            <person name="Zhang W.-L."/>
            <person name="Chen W.-C."/>
            <person name="Lai M.-C."/>
            <person name="Chen S.-C."/>
        </authorList>
    </citation>
    <scope>NUCLEOTIDE SEQUENCE [LARGE SCALE GENOMIC DNA]</scope>
    <source>
        <strain evidence="3 4">CWC-04</strain>
    </source>
</reference>
<proteinExistence type="predicted"/>
<evidence type="ECO:0000259" key="2">
    <source>
        <dbReference type="Pfam" id="PF07760"/>
    </source>
</evidence>
<feature type="transmembrane region" description="Helical" evidence="1">
    <location>
        <begin position="63"/>
        <end position="84"/>
    </location>
</feature>
<organism evidence="3 4">
    <name type="scientific">Methanooceanicella nereidis</name>
    <dbReference type="NCBI Taxonomy" id="2052831"/>
    <lineage>
        <taxon>Archaea</taxon>
        <taxon>Methanobacteriati</taxon>
        <taxon>Methanobacteriota</taxon>
        <taxon>Stenosarchaea group</taxon>
        <taxon>Methanomicrobia</taxon>
        <taxon>Methanocellales</taxon>
        <taxon>Methanocellaceae</taxon>
        <taxon>Methanooceanicella</taxon>
    </lineage>
</organism>
<keyword evidence="1" id="KW-0472">Membrane</keyword>
<dbReference type="EMBL" id="PGCK01000005">
    <property type="protein sequence ID" value="MCD1294882.1"/>
    <property type="molecule type" value="Genomic_DNA"/>
</dbReference>
<dbReference type="InterPro" id="IPR011674">
    <property type="entry name" value="DUF1616"/>
</dbReference>
<protein>
    <recommendedName>
        <fullName evidence="2">DUF1616 domain-containing protein</fullName>
    </recommendedName>
</protein>
<feature type="transmembrane region" description="Helical" evidence="1">
    <location>
        <begin position="31"/>
        <end position="51"/>
    </location>
</feature>
<dbReference type="PIRSF" id="PIRSF018671">
    <property type="entry name" value="UCP018671"/>
    <property type="match status" value="1"/>
</dbReference>
<keyword evidence="1" id="KW-0812">Transmembrane</keyword>
<dbReference type="Proteomes" id="UP001320159">
    <property type="component" value="Unassembled WGS sequence"/>
</dbReference>
<evidence type="ECO:0000313" key="3">
    <source>
        <dbReference type="EMBL" id="MCD1294882.1"/>
    </source>
</evidence>
<dbReference type="InterPro" id="IPR014495">
    <property type="entry name" value="UCP018671"/>
</dbReference>
<evidence type="ECO:0000313" key="4">
    <source>
        <dbReference type="Proteomes" id="UP001320159"/>
    </source>
</evidence>